<evidence type="ECO:0000256" key="4">
    <source>
        <dbReference type="ARBA" id="ARBA00022764"/>
    </source>
</evidence>
<dbReference type="InterPro" id="IPR013783">
    <property type="entry name" value="Ig-like_fold"/>
</dbReference>
<keyword evidence="4" id="KW-0574">Periplasm</keyword>
<evidence type="ECO:0000256" key="6">
    <source>
        <dbReference type="SAM" id="SignalP"/>
    </source>
</evidence>
<dbReference type="GO" id="GO:0071555">
    <property type="term" value="P:cell wall organization"/>
    <property type="evidence" value="ECO:0007669"/>
    <property type="project" value="InterPro"/>
</dbReference>
<evidence type="ECO:0000313" key="9">
    <source>
        <dbReference type="EMBL" id="QKJ61123.1"/>
    </source>
</evidence>
<sequence length="242" mass="26857">MKYPIYLLMGLCLLVNKMGLAQDNVSPGISFYVLRVIYPEGEKQGVTLTAYNKSPAPYLMQSWIRPVDPATGDVDLSWHGTPVMPFIVTPPLARLEANGELALRIRRNDMPLPNDRESVFFISMKALPTQQPDGEQMVMTVVSNIKLFYRPTGLVKRAVADMAPKLTFSRAGDQLTATNPTPYWLTFSRLAVGNVALDKPALRLMVPPFGKQSYTLPATASGKVSWQLIDEDGWDTPVAQQD</sequence>
<dbReference type="PANTHER" id="PTHR30251:SF2">
    <property type="entry name" value="FIMBRIAL CHAPERONE YADV-RELATED"/>
    <property type="match status" value="1"/>
</dbReference>
<gene>
    <name evidence="9" type="ORF">G9399_26140</name>
</gene>
<comment type="subcellular location">
    <subcellularLocation>
        <location evidence="1">Periplasm</location>
    </subcellularLocation>
</comment>
<evidence type="ECO:0000256" key="2">
    <source>
        <dbReference type="ARBA" id="ARBA00007399"/>
    </source>
</evidence>
<dbReference type="InterPro" id="IPR036316">
    <property type="entry name" value="Pili_assmbl_chap_C_dom_sf"/>
</dbReference>
<dbReference type="GO" id="GO:0030288">
    <property type="term" value="C:outer membrane-bounded periplasmic space"/>
    <property type="evidence" value="ECO:0007669"/>
    <property type="project" value="InterPro"/>
</dbReference>
<name>A0AAE7ELJ4_SERFO</name>
<evidence type="ECO:0000259" key="8">
    <source>
        <dbReference type="Pfam" id="PF02753"/>
    </source>
</evidence>
<evidence type="ECO:0000256" key="1">
    <source>
        <dbReference type="ARBA" id="ARBA00004418"/>
    </source>
</evidence>
<keyword evidence="5" id="KW-0143">Chaperone</keyword>
<dbReference type="Pfam" id="PF00345">
    <property type="entry name" value="PapD_N"/>
    <property type="match status" value="1"/>
</dbReference>
<dbReference type="Gene3D" id="2.60.40.10">
    <property type="entry name" value="Immunoglobulins"/>
    <property type="match status" value="2"/>
</dbReference>
<feature type="signal peptide" evidence="6">
    <location>
        <begin position="1"/>
        <end position="21"/>
    </location>
</feature>
<accession>A0AAE7ELJ4</accession>
<dbReference type="InterPro" id="IPR050643">
    <property type="entry name" value="Periplasmic_pilus_chap"/>
</dbReference>
<reference evidence="10" key="1">
    <citation type="submission" date="2020-03" db="EMBL/GenBank/DDBJ databases">
        <title>Genome sequences of seven Enterobacteriaceae strains isolated from Canadian wastewater treatment facilities.</title>
        <authorList>
            <person name="Huang H."/>
            <person name="Chmara J.T."/>
            <person name="Duceppe M.-O."/>
        </authorList>
    </citation>
    <scope>NUCLEOTIDE SEQUENCE [LARGE SCALE GENOMIC DNA]</scope>
    <source>
        <strain evidence="10">Biosolid 3</strain>
    </source>
</reference>
<comment type="similarity">
    <text evidence="2">Belongs to the periplasmic pilus chaperone family.</text>
</comment>
<dbReference type="SUPFAM" id="SSF49584">
    <property type="entry name" value="Periplasmic chaperone C-domain"/>
    <property type="match status" value="1"/>
</dbReference>
<dbReference type="AlphaFoldDB" id="A0AAE7ELJ4"/>
<dbReference type="RefSeq" id="WP_161738817.1">
    <property type="nucleotide sequence ID" value="NZ_CAMKUK010000005.1"/>
</dbReference>
<evidence type="ECO:0000313" key="10">
    <source>
        <dbReference type="Proteomes" id="UP000503464"/>
    </source>
</evidence>
<feature type="domain" description="Pili assembly chaperone N-terminal" evidence="7">
    <location>
        <begin position="30"/>
        <end position="154"/>
    </location>
</feature>
<dbReference type="InterPro" id="IPR001829">
    <property type="entry name" value="Pili_assmbl_chaperone_bac"/>
</dbReference>
<evidence type="ECO:0000256" key="5">
    <source>
        <dbReference type="ARBA" id="ARBA00023186"/>
    </source>
</evidence>
<dbReference type="InterPro" id="IPR016148">
    <property type="entry name" value="Pili_assmbl_chaperone_C"/>
</dbReference>
<dbReference type="SUPFAM" id="SSF49354">
    <property type="entry name" value="PapD-like"/>
    <property type="match status" value="1"/>
</dbReference>
<dbReference type="InterPro" id="IPR016147">
    <property type="entry name" value="Pili_assmbl_chaperone_N"/>
</dbReference>
<protein>
    <submittedName>
        <fullName evidence="9">Molecular chaperone</fullName>
    </submittedName>
</protein>
<dbReference type="PANTHER" id="PTHR30251">
    <property type="entry name" value="PILUS ASSEMBLY CHAPERONE"/>
    <property type="match status" value="1"/>
</dbReference>
<keyword evidence="3 6" id="KW-0732">Signal</keyword>
<dbReference type="EMBL" id="CP054160">
    <property type="protein sequence ID" value="QKJ61123.1"/>
    <property type="molecule type" value="Genomic_DNA"/>
</dbReference>
<evidence type="ECO:0000259" key="7">
    <source>
        <dbReference type="Pfam" id="PF00345"/>
    </source>
</evidence>
<feature type="chain" id="PRO_5042046195" evidence="6">
    <location>
        <begin position="22"/>
        <end position="242"/>
    </location>
</feature>
<dbReference type="InterPro" id="IPR008962">
    <property type="entry name" value="PapD-like_sf"/>
</dbReference>
<evidence type="ECO:0000256" key="3">
    <source>
        <dbReference type="ARBA" id="ARBA00022729"/>
    </source>
</evidence>
<feature type="domain" description="Pili assembly chaperone C-terminal" evidence="8">
    <location>
        <begin position="178"/>
        <end position="233"/>
    </location>
</feature>
<organism evidence="9 10">
    <name type="scientific">Serratia fonticola</name>
    <dbReference type="NCBI Taxonomy" id="47917"/>
    <lineage>
        <taxon>Bacteria</taxon>
        <taxon>Pseudomonadati</taxon>
        <taxon>Pseudomonadota</taxon>
        <taxon>Gammaproteobacteria</taxon>
        <taxon>Enterobacterales</taxon>
        <taxon>Yersiniaceae</taxon>
        <taxon>Serratia</taxon>
    </lineage>
</organism>
<dbReference type="PRINTS" id="PR00969">
    <property type="entry name" value="CHAPERONPILI"/>
</dbReference>
<dbReference type="Pfam" id="PF02753">
    <property type="entry name" value="PapD_C"/>
    <property type="match status" value="1"/>
</dbReference>
<dbReference type="Proteomes" id="UP000503464">
    <property type="component" value="Chromosome"/>
</dbReference>
<proteinExistence type="inferred from homology"/>